<keyword evidence="6" id="KW-0804">Transcription</keyword>
<dbReference type="InterPro" id="IPR013761">
    <property type="entry name" value="SAM/pointed_sf"/>
</dbReference>
<feature type="domain" description="PNT" evidence="8">
    <location>
        <begin position="75"/>
        <end position="159"/>
    </location>
</feature>
<evidence type="ECO:0000256" key="3">
    <source>
        <dbReference type="ARBA" id="ARBA00022491"/>
    </source>
</evidence>
<keyword evidence="5" id="KW-0238">DNA-binding</keyword>
<dbReference type="OrthoDB" id="6408625at2759"/>
<dbReference type="CDD" id="cd08535">
    <property type="entry name" value="SAM_PNT-Tel_Yan"/>
    <property type="match status" value="1"/>
</dbReference>
<evidence type="ECO:0000256" key="7">
    <source>
        <dbReference type="ARBA" id="ARBA00023242"/>
    </source>
</evidence>
<evidence type="ECO:0000256" key="2">
    <source>
        <dbReference type="ARBA" id="ARBA00005562"/>
    </source>
</evidence>
<gene>
    <name evidence="9" type="primary">LOC109684695</name>
</gene>
<dbReference type="AlphaFoldDB" id="A0A8B7UFM4"/>
<dbReference type="GO" id="GO:0000977">
    <property type="term" value="F:RNA polymerase II transcription regulatory region sequence-specific DNA binding"/>
    <property type="evidence" value="ECO:0007669"/>
    <property type="project" value="UniProtKB-ARBA"/>
</dbReference>
<dbReference type="PROSITE" id="PS51433">
    <property type="entry name" value="PNT"/>
    <property type="match status" value="1"/>
</dbReference>
<dbReference type="SUPFAM" id="SSF47769">
    <property type="entry name" value="SAM/Pointed domain"/>
    <property type="match status" value="1"/>
</dbReference>
<evidence type="ECO:0000256" key="4">
    <source>
        <dbReference type="ARBA" id="ARBA00023015"/>
    </source>
</evidence>
<reference evidence="9" key="1">
    <citation type="submission" date="2025-08" db="UniProtKB">
        <authorList>
            <consortium name="RefSeq"/>
        </authorList>
    </citation>
    <scope>IDENTIFICATION</scope>
    <source>
        <tissue evidence="9">Leukocyte</tissue>
    </source>
</reference>
<proteinExistence type="inferred from homology"/>
<protein>
    <submittedName>
        <fullName evidence="9">Transcription factor ETV6-like</fullName>
    </submittedName>
</protein>
<dbReference type="GO" id="GO:0005634">
    <property type="term" value="C:nucleus"/>
    <property type="evidence" value="ECO:0007669"/>
    <property type="project" value="UniProtKB-SubCell"/>
</dbReference>
<evidence type="ECO:0000256" key="5">
    <source>
        <dbReference type="ARBA" id="ARBA00023125"/>
    </source>
</evidence>
<dbReference type="Pfam" id="PF02198">
    <property type="entry name" value="SAM_PNT"/>
    <property type="match status" value="1"/>
</dbReference>
<comment type="subcellular location">
    <subcellularLocation>
        <location evidence="1">Nucleus</location>
    </subcellularLocation>
</comment>
<dbReference type="GO" id="GO:0000981">
    <property type="term" value="F:DNA-binding transcription factor activity, RNA polymerase II-specific"/>
    <property type="evidence" value="ECO:0007669"/>
    <property type="project" value="UniProtKB-ARBA"/>
</dbReference>
<evidence type="ECO:0000259" key="8">
    <source>
        <dbReference type="PROSITE" id="PS51433"/>
    </source>
</evidence>
<dbReference type="InterPro" id="IPR003118">
    <property type="entry name" value="Pointed_dom"/>
</dbReference>
<dbReference type="Gene3D" id="1.10.150.50">
    <property type="entry name" value="Transcription Factor, Ets-1"/>
    <property type="match status" value="1"/>
</dbReference>
<dbReference type="FunFam" id="1.10.150.50:FF:000030">
    <property type="entry name" value="transcription factor ETV6"/>
    <property type="match status" value="1"/>
</dbReference>
<keyword evidence="4" id="KW-0805">Transcription regulation</keyword>
<evidence type="ECO:0000313" key="9">
    <source>
        <dbReference type="RefSeq" id="XP_020016780.1"/>
    </source>
</evidence>
<dbReference type="SMART" id="SM00251">
    <property type="entry name" value="SAM_PNT"/>
    <property type="match status" value="1"/>
</dbReference>
<sequence length="198" mass="22037">MAAPSSPGSGSCFVNPKHHSPKLLAADKSPAAASEATSILCLRPHARQVLSHAKPDWDLPFVPPVGPSSFSSSVKVIQFSVLFPFKGDTGLQPVYWSRDDVAQWLKWAENEFSLRPIDSNTFEMNGKALLLLTKEDFRYRSPHSGDVLYELLQHILKQRKPRILFSPFFHPGNSIHTQPEVLLHQNHEEGTGKGFSLA</sequence>
<keyword evidence="7" id="KW-0539">Nucleus</keyword>
<evidence type="ECO:0000256" key="1">
    <source>
        <dbReference type="ARBA" id="ARBA00004123"/>
    </source>
</evidence>
<dbReference type="KEGG" id="ccan:109684695"/>
<keyword evidence="3" id="KW-0678">Repressor</keyword>
<comment type="similarity">
    <text evidence="2">Belongs to the ETS family.</text>
</comment>
<name>A0A8B7UFM4_CASCN</name>
<evidence type="ECO:0000256" key="6">
    <source>
        <dbReference type="ARBA" id="ARBA00023163"/>
    </source>
</evidence>
<accession>A0A8B7UFM4</accession>
<organism evidence="9">
    <name type="scientific">Castor canadensis</name>
    <name type="common">American beaver</name>
    <dbReference type="NCBI Taxonomy" id="51338"/>
    <lineage>
        <taxon>Eukaryota</taxon>
        <taxon>Metazoa</taxon>
        <taxon>Chordata</taxon>
        <taxon>Craniata</taxon>
        <taxon>Vertebrata</taxon>
        <taxon>Euteleostomi</taxon>
        <taxon>Mammalia</taxon>
        <taxon>Eutheria</taxon>
        <taxon>Euarchontoglires</taxon>
        <taxon>Glires</taxon>
        <taxon>Rodentia</taxon>
        <taxon>Castorimorpha</taxon>
        <taxon>Castoridae</taxon>
        <taxon>Castor</taxon>
    </lineage>
</organism>
<dbReference type="RefSeq" id="XP_020016780.1">
    <property type="nucleotide sequence ID" value="XM_020161191.1"/>
</dbReference>